<proteinExistence type="predicted"/>
<name>A0A544XUY9_9ACTN</name>
<dbReference type="Proteomes" id="UP000316541">
    <property type="component" value="Unassembled WGS sequence"/>
</dbReference>
<gene>
    <name evidence="2" type="ORF">FLX08_39080</name>
</gene>
<keyword evidence="1" id="KW-1133">Transmembrane helix</keyword>
<feature type="transmembrane region" description="Helical" evidence="1">
    <location>
        <begin position="30"/>
        <end position="55"/>
    </location>
</feature>
<keyword evidence="1" id="KW-0472">Membrane</keyword>
<evidence type="ECO:0000313" key="2">
    <source>
        <dbReference type="EMBL" id="TQS08299.1"/>
    </source>
</evidence>
<accession>A0A544XUY9</accession>
<comment type="caution">
    <text evidence="2">The sequence shown here is derived from an EMBL/GenBank/DDBJ whole genome shotgun (WGS) entry which is preliminary data.</text>
</comment>
<evidence type="ECO:0000256" key="1">
    <source>
        <dbReference type="SAM" id="Phobius"/>
    </source>
</evidence>
<dbReference type="EMBL" id="VIRM01000095">
    <property type="protein sequence ID" value="TQS08299.1"/>
    <property type="molecule type" value="Genomic_DNA"/>
</dbReference>
<reference evidence="2 3" key="1">
    <citation type="submission" date="2019-07" db="EMBL/GenBank/DDBJ databases">
        <title>Microbispora hainanensis DSM 45428.</title>
        <authorList>
            <person name="Thawai C."/>
        </authorList>
    </citation>
    <scope>NUCLEOTIDE SEQUENCE [LARGE SCALE GENOMIC DNA]</scope>
    <source>
        <strain evidence="2 3">DSM 45428</strain>
    </source>
</reference>
<dbReference type="RefSeq" id="WP_142625301.1">
    <property type="nucleotide sequence ID" value="NZ_VIRM01000095.1"/>
</dbReference>
<sequence length="63" mass="6447">MGTANAGSFTGGTLPHLQIDLARAPKTLTFIYGVLISPMLLGIEVAAITAAAVLIHTRVSAGR</sequence>
<keyword evidence="1" id="KW-0812">Transmembrane</keyword>
<dbReference type="AlphaFoldDB" id="A0A544XUY9"/>
<evidence type="ECO:0000313" key="3">
    <source>
        <dbReference type="Proteomes" id="UP000316541"/>
    </source>
</evidence>
<organism evidence="2 3">
    <name type="scientific">Microbispora hainanensis</name>
    <dbReference type="NCBI Taxonomy" id="568844"/>
    <lineage>
        <taxon>Bacteria</taxon>
        <taxon>Bacillati</taxon>
        <taxon>Actinomycetota</taxon>
        <taxon>Actinomycetes</taxon>
        <taxon>Streptosporangiales</taxon>
        <taxon>Streptosporangiaceae</taxon>
        <taxon>Microbispora</taxon>
    </lineage>
</organism>
<protein>
    <submittedName>
        <fullName evidence="2">Uncharacterized protein</fullName>
    </submittedName>
</protein>